<reference evidence="6 7" key="1">
    <citation type="submission" date="2016-07" db="EMBL/GenBank/DDBJ databases">
        <title>Draft Genome Sequence of Methylobrevis pamukkalensis PK2.</title>
        <authorList>
            <person name="Vasilenko O.V."/>
            <person name="Doronina N.V."/>
            <person name="Shmareva M.N."/>
            <person name="Tarlachkov S.V."/>
            <person name="Mustakhimov I."/>
            <person name="Trotsenko Y.A."/>
        </authorList>
    </citation>
    <scope>NUCLEOTIDE SEQUENCE [LARGE SCALE GENOMIC DNA]</scope>
    <source>
        <strain evidence="6 7">PK2</strain>
    </source>
</reference>
<keyword evidence="4" id="KW-0804">Transcription</keyword>
<dbReference type="PATRIC" id="fig|1439726.3.peg.663"/>
<dbReference type="Gene3D" id="1.10.10.10">
    <property type="entry name" value="Winged helix-like DNA-binding domain superfamily/Winged helix DNA-binding domain"/>
    <property type="match status" value="1"/>
</dbReference>
<dbReference type="PROSITE" id="PS50931">
    <property type="entry name" value="HTH_LYSR"/>
    <property type="match status" value="1"/>
</dbReference>
<proteinExistence type="inferred from homology"/>
<dbReference type="Gene3D" id="3.40.190.290">
    <property type="match status" value="1"/>
</dbReference>
<evidence type="ECO:0000313" key="6">
    <source>
        <dbReference type="EMBL" id="ODN72003.1"/>
    </source>
</evidence>
<dbReference type="GO" id="GO:0000976">
    <property type="term" value="F:transcription cis-regulatory region binding"/>
    <property type="evidence" value="ECO:0007669"/>
    <property type="project" value="TreeGrafter"/>
</dbReference>
<keyword evidence="2" id="KW-0805">Transcription regulation</keyword>
<dbReference type="EMBL" id="MCRJ01000009">
    <property type="protein sequence ID" value="ODN72003.1"/>
    <property type="molecule type" value="Genomic_DNA"/>
</dbReference>
<dbReference type="RefSeq" id="WP_069305762.1">
    <property type="nucleotide sequence ID" value="NZ_MCRJ01000009.1"/>
</dbReference>
<dbReference type="GO" id="GO:0003700">
    <property type="term" value="F:DNA-binding transcription factor activity"/>
    <property type="evidence" value="ECO:0007669"/>
    <property type="project" value="InterPro"/>
</dbReference>
<evidence type="ECO:0000256" key="1">
    <source>
        <dbReference type="ARBA" id="ARBA00009437"/>
    </source>
</evidence>
<keyword evidence="7" id="KW-1185">Reference proteome</keyword>
<evidence type="ECO:0000256" key="4">
    <source>
        <dbReference type="ARBA" id="ARBA00023163"/>
    </source>
</evidence>
<dbReference type="InterPro" id="IPR036390">
    <property type="entry name" value="WH_DNA-bd_sf"/>
</dbReference>
<evidence type="ECO:0000313" key="7">
    <source>
        <dbReference type="Proteomes" id="UP000094622"/>
    </source>
</evidence>
<evidence type="ECO:0000259" key="5">
    <source>
        <dbReference type="PROSITE" id="PS50931"/>
    </source>
</evidence>
<sequence length="309" mass="32517">MTFEQLTIFVAVAEREHVTQAAAAIGLTPSAVSASVKALEAWYGVRLFERVGRRIELTRAGRTFLAEARATLARVRAAEMVLSELGGLVRGVIDIHASQTIANYWLPPRLLRFRALFPGIEIRLATGNTRTVAEAVVEGTAEIGLVEGAIDVPVLSAREIARDELVVVAAREVAKRAGPVPDAAALAALPWVLREPGSGTRSAFEVGMRALGLDPSGLDVALTLPSNEAVLTAVRAGGGATALSRLVAAPFVATGDLETLDVPLPPRSFLLLRHRERGLSAAAMRLAEVCGEEMDGEGAERGGVSPPSP</sequence>
<dbReference type="SUPFAM" id="SSF46785">
    <property type="entry name" value="Winged helix' DNA-binding domain"/>
    <property type="match status" value="1"/>
</dbReference>
<protein>
    <submittedName>
        <fullName evidence="6">HTH-type transcriptional regulator CysL</fullName>
    </submittedName>
</protein>
<dbReference type="InterPro" id="IPR000847">
    <property type="entry name" value="LysR_HTH_N"/>
</dbReference>
<dbReference type="OrthoDB" id="9808620at2"/>
<dbReference type="Pfam" id="PF03466">
    <property type="entry name" value="LysR_substrate"/>
    <property type="match status" value="1"/>
</dbReference>
<comment type="similarity">
    <text evidence="1">Belongs to the LysR transcriptional regulatory family.</text>
</comment>
<name>A0A1E3H6Q6_9HYPH</name>
<evidence type="ECO:0000256" key="3">
    <source>
        <dbReference type="ARBA" id="ARBA00023125"/>
    </source>
</evidence>
<keyword evidence="3" id="KW-0238">DNA-binding</keyword>
<evidence type="ECO:0000256" key="2">
    <source>
        <dbReference type="ARBA" id="ARBA00023015"/>
    </source>
</evidence>
<dbReference type="PANTHER" id="PTHR30126">
    <property type="entry name" value="HTH-TYPE TRANSCRIPTIONAL REGULATOR"/>
    <property type="match status" value="1"/>
</dbReference>
<dbReference type="InterPro" id="IPR005119">
    <property type="entry name" value="LysR_subst-bd"/>
</dbReference>
<dbReference type="FunFam" id="1.10.10.10:FF:000001">
    <property type="entry name" value="LysR family transcriptional regulator"/>
    <property type="match status" value="1"/>
</dbReference>
<comment type="caution">
    <text evidence="6">The sequence shown here is derived from an EMBL/GenBank/DDBJ whole genome shotgun (WGS) entry which is preliminary data.</text>
</comment>
<dbReference type="AlphaFoldDB" id="A0A1E3H6Q6"/>
<dbReference type="Pfam" id="PF00126">
    <property type="entry name" value="HTH_1"/>
    <property type="match status" value="1"/>
</dbReference>
<gene>
    <name evidence="6" type="primary">cysL_2</name>
    <name evidence="6" type="ORF">A6302_00628</name>
</gene>
<dbReference type="PANTHER" id="PTHR30126:SF39">
    <property type="entry name" value="HTH-TYPE TRANSCRIPTIONAL REGULATOR CYSL"/>
    <property type="match status" value="1"/>
</dbReference>
<feature type="domain" description="HTH lysR-type" evidence="5">
    <location>
        <begin position="1"/>
        <end position="58"/>
    </location>
</feature>
<dbReference type="SUPFAM" id="SSF53850">
    <property type="entry name" value="Periplasmic binding protein-like II"/>
    <property type="match status" value="1"/>
</dbReference>
<accession>A0A1E3H6Q6</accession>
<dbReference type="Proteomes" id="UP000094622">
    <property type="component" value="Unassembled WGS sequence"/>
</dbReference>
<dbReference type="InterPro" id="IPR036388">
    <property type="entry name" value="WH-like_DNA-bd_sf"/>
</dbReference>
<organism evidence="6 7">
    <name type="scientific">Methylobrevis pamukkalensis</name>
    <dbReference type="NCBI Taxonomy" id="1439726"/>
    <lineage>
        <taxon>Bacteria</taxon>
        <taxon>Pseudomonadati</taxon>
        <taxon>Pseudomonadota</taxon>
        <taxon>Alphaproteobacteria</taxon>
        <taxon>Hyphomicrobiales</taxon>
        <taxon>Pleomorphomonadaceae</taxon>
        <taxon>Methylobrevis</taxon>
    </lineage>
</organism>